<reference evidence="2" key="1">
    <citation type="journal article" date="2020" name="MBio">
        <title>Horizontal gene transfer to a defensive symbiont with a reduced genome amongst a multipartite beetle microbiome.</title>
        <authorList>
            <person name="Waterworth S.C."/>
            <person name="Florez L.V."/>
            <person name="Rees E.R."/>
            <person name="Hertweck C."/>
            <person name="Kaltenpoth M."/>
            <person name="Kwan J.C."/>
        </authorList>
    </citation>
    <scope>NUCLEOTIDE SEQUENCE [LARGE SCALE GENOMIC DNA]</scope>
</reference>
<proteinExistence type="predicted"/>
<organism evidence="1 2">
    <name type="scientific">Herbaspirillum frisingense</name>
    <dbReference type="NCBI Taxonomy" id="92645"/>
    <lineage>
        <taxon>Bacteria</taxon>
        <taxon>Pseudomonadati</taxon>
        <taxon>Pseudomonadota</taxon>
        <taxon>Betaproteobacteria</taxon>
        <taxon>Burkholderiales</taxon>
        <taxon>Oxalobacteraceae</taxon>
        <taxon>Herbaspirillum</taxon>
    </lineage>
</organism>
<protein>
    <submittedName>
        <fullName evidence="1">Uncharacterized protein</fullName>
    </submittedName>
</protein>
<evidence type="ECO:0000313" key="1">
    <source>
        <dbReference type="EMBL" id="KAF1043426.1"/>
    </source>
</evidence>
<dbReference type="Proteomes" id="UP000462435">
    <property type="component" value="Unassembled WGS sequence"/>
</dbReference>
<gene>
    <name evidence="1" type="ORF">GAK35_02210</name>
</gene>
<comment type="caution">
    <text evidence="1">The sequence shown here is derived from an EMBL/GenBank/DDBJ whole genome shotgun (WGS) entry which is preliminary data.</text>
</comment>
<dbReference type="AlphaFoldDB" id="A0A7V8FWJ5"/>
<sequence>MAGPQSFALDSNGNVVLGQSNLSSQGVGTQLTGSTGSGAVQGGVASRSPDNSAALGAFAQTSARTIDALNSLTQGALQPLIDAERKKQYFDGMSRVAQGQSLIAIEKEQPWYSQIFGPSATVQGAQAMAANTAITQSQTDFMNDMPELRKQSPDQVRQYLVNKAANIGMTGDPLVDATVQAKLAESWGPMLKTHTKEHVAWQQEDMFNKQVNMGVSLGVNLKAQRHANQQTGWDEKDKQREYDNFVASMQPAPGQTEQSWRGAMTQILDSNLKGGNFDAYNAIKQSELWGKLDVAQRERLDASLEMYTQKDALTNPDTTKLYENRAGLEFQLQHGTSGLTHDALNQLLDRFDQKQKDSTGGTAMFNNEQRAHMHKLLDAGDLAMGKQLAAAGKTQAKYDSTTALFGKAFNSGNAAMLKGIPLDEKAGVDFMNASFAQEIASNDPQRQQVWFDKAAQVSHDPKMRSANLEGIFQTQLAPLMSGNGPATPAMAQALNFASMLYHSPRGGAGAVAAYMDGDTAPKVVAMLQSGADLQDPKQLQQMRELIARGSGAVVQKTDKDAATAYVSQQDPGWLKRITPFFGGPGSLTQFDLNDGNKQALAEQMAPKIAMYGKAYNIPAKDAAPMVLHDLLQNADMVPGAFVFHNAAVPGDTSFASAVNRVAPGMGQQGTELYQRTMKEMIGEKLTEAVKAKGGDMSHFDPNDFEVRSGEQLGNGRLMLFMSSKAYPGLQMITLDAGASKDDPSGFAYRLTKNATKPPPKKPYQFGPDNTFLTQERQAAADRAFANGWK</sequence>
<name>A0A7V8FWJ5_9BURK</name>
<evidence type="ECO:0000313" key="2">
    <source>
        <dbReference type="Proteomes" id="UP000462435"/>
    </source>
</evidence>
<dbReference type="EMBL" id="WNDX01000060">
    <property type="protein sequence ID" value="KAF1043426.1"/>
    <property type="molecule type" value="Genomic_DNA"/>
</dbReference>
<accession>A0A7V8FWJ5</accession>